<sequence length="565" mass="62289">MAIYSVQVKSLSRGKGDSATAAAAYRAGLDLDDPSGARHSYSRKTGVLSVDMLAPTNAPAWALDPHQLWSKVEEHETRKNARVAREVLMALPHELTPEQRRGLAREVGQLLVERYGVAVQIALHAPDKGGDERNYHAHILMTPRQVGPTGLGDSAARILDEFKAGAQELKALRALIGERINDALSAACQSARVDHRSLRDQQGSAIETGDFCAAAKLDRLPSQHEGKAVTQARRRGERLPRAKRNDRLKTAGERRFNQHSRRFEEIKAKAAAEGRLAAVDEQALHARALVERRKAGAQRLQAGTEALLVPNTPKANGAVPAREVRPASLQPGSSVPKRTTRVVGHRGKEAAPKLPPQVHTRVTGNGTRESEQAAHLANLWLAQVEKDVADLIRRALAWAQNHADPLPRSLARDYLSAEGEAQLALVVRNQAAADLKQARRARHDARYYRDRGETGLKGKDKLAQRLGWTPKTLRDLQDAVKLTEEQVGCSKQAEHLAVTAQEAAVIEAKRLQQRLLDRFLRADPEENFRFSKQRPASSEPVPEKRHVVHSTLNPPKSTSFRPPRP</sequence>
<keyword evidence="2" id="KW-0184">Conjugation</keyword>
<accession>A0AA40Y7E5</accession>
<dbReference type="Gene3D" id="3.30.930.30">
    <property type="match status" value="1"/>
</dbReference>
<dbReference type="Proteomes" id="UP000634179">
    <property type="component" value="Unassembled WGS sequence"/>
</dbReference>
<feature type="region of interest" description="Disordered" evidence="3">
    <location>
        <begin position="311"/>
        <end position="340"/>
    </location>
</feature>
<feature type="compositionally biased region" description="Polar residues" evidence="3">
    <location>
        <begin position="550"/>
        <end position="565"/>
    </location>
</feature>
<feature type="region of interest" description="Disordered" evidence="3">
    <location>
        <begin position="526"/>
        <end position="565"/>
    </location>
</feature>
<proteinExistence type="inferred from homology"/>
<dbReference type="AlphaFoldDB" id="A0AA40Y7E5"/>
<evidence type="ECO:0000313" key="6">
    <source>
        <dbReference type="Proteomes" id="UP000634179"/>
    </source>
</evidence>
<comment type="caution">
    <text evidence="5">The sequence shown here is derived from an EMBL/GenBank/DDBJ whole genome shotgun (WGS) entry which is preliminary data.</text>
</comment>
<evidence type="ECO:0000259" key="4">
    <source>
        <dbReference type="Pfam" id="PF03389"/>
    </source>
</evidence>
<name>A0AA40Y7E5_STEMA</name>
<evidence type="ECO:0000256" key="3">
    <source>
        <dbReference type="SAM" id="MobiDB-lite"/>
    </source>
</evidence>
<evidence type="ECO:0000313" key="5">
    <source>
        <dbReference type="EMBL" id="MBH1792179.1"/>
    </source>
</evidence>
<reference evidence="5" key="1">
    <citation type="submission" date="2020-11" db="EMBL/GenBank/DDBJ databases">
        <title>Enhanced detection system for hospital associated transmission using whole genome sequencing surveillance.</title>
        <authorList>
            <person name="Harrison L.H."/>
            <person name="Van Tyne D."/>
            <person name="Marsh J.W."/>
            <person name="Griffith M.P."/>
            <person name="Snyder D.J."/>
            <person name="Cooper V.S."/>
            <person name="Mustapha M."/>
        </authorList>
    </citation>
    <scope>NUCLEOTIDE SEQUENCE</scope>
    <source>
        <strain evidence="5">STEN00053</strain>
    </source>
</reference>
<dbReference type="EMBL" id="JADUOV010000020">
    <property type="protein sequence ID" value="MBH1792179.1"/>
    <property type="molecule type" value="Genomic_DNA"/>
</dbReference>
<gene>
    <name evidence="5" type="ORF">I5V89_20185</name>
</gene>
<comment type="similarity">
    <text evidence="1">Belongs to the MobA/MobL family.</text>
</comment>
<feature type="region of interest" description="Disordered" evidence="3">
    <location>
        <begin position="223"/>
        <end position="253"/>
    </location>
</feature>
<feature type="domain" description="MobA/MobL protein" evidence="4">
    <location>
        <begin position="18"/>
        <end position="208"/>
    </location>
</feature>
<organism evidence="5 6">
    <name type="scientific">Stenotrophomonas maltophilia</name>
    <name type="common">Pseudomonas maltophilia</name>
    <name type="synonym">Xanthomonas maltophilia</name>
    <dbReference type="NCBI Taxonomy" id="40324"/>
    <lineage>
        <taxon>Bacteria</taxon>
        <taxon>Pseudomonadati</taxon>
        <taxon>Pseudomonadota</taxon>
        <taxon>Gammaproteobacteria</taxon>
        <taxon>Lysobacterales</taxon>
        <taxon>Lysobacteraceae</taxon>
        <taxon>Stenotrophomonas</taxon>
        <taxon>Stenotrophomonas maltophilia group</taxon>
    </lineage>
</organism>
<evidence type="ECO:0000256" key="2">
    <source>
        <dbReference type="ARBA" id="ARBA00022971"/>
    </source>
</evidence>
<evidence type="ECO:0000256" key="1">
    <source>
        <dbReference type="ARBA" id="ARBA00010873"/>
    </source>
</evidence>
<dbReference type="InterPro" id="IPR005053">
    <property type="entry name" value="MobA_MobL"/>
</dbReference>
<protein>
    <submittedName>
        <fullName evidence="5">MobA/MobL family protein</fullName>
    </submittedName>
</protein>
<dbReference type="Pfam" id="PF03389">
    <property type="entry name" value="MobA_MobL"/>
    <property type="match status" value="1"/>
</dbReference>
<feature type="compositionally biased region" description="Basic and acidic residues" evidence="3">
    <location>
        <begin position="237"/>
        <end position="253"/>
    </location>
</feature>